<accession>A0ACB9JEG9</accession>
<evidence type="ECO:0000313" key="1">
    <source>
        <dbReference type="EMBL" id="KAI3817677.1"/>
    </source>
</evidence>
<comment type="caution">
    <text evidence="1">The sequence shown here is derived from an EMBL/GenBank/DDBJ whole genome shotgun (WGS) entry which is preliminary data.</text>
</comment>
<reference evidence="2" key="1">
    <citation type="journal article" date="2022" name="Mol. Ecol. Resour.">
        <title>The genomes of chicory, endive, great burdock and yacon provide insights into Asteraceae palaeo-polyploidization history and plant inulin production.</title>
        <authorList>
            <person name="Fan W."/>
            <person name="Wang S."/>
            <person name="Wang H."/>
            <person name="Wang A."/>
            <person name="Jiang F."/>
            <person name="Liu H."/>
            <person name="Zhao H."/>
            <person name="Xu D."/>
            <person name="Zhang Y."/>
        </authorList>
    </citation>
    <scope>NUCLEOTIDE SEQUENCE [LARGE SCALE GENOMIC DNA]</scope>
    <source>
        <strain evidence="2">cv. Yunnan</strain>
    </source>
</reference>
<protein>
    <submittedName>
        <fullName evidence="1">Uncharacterized protein</fullName>
    </submittedName>
</protein>
<reference evidence="1 2" key="2">
    <citation type="journal article" date="2022" name="Mol. Ecol. Resour.">
        <title>The genomes of chicory, endive, great burdock and yacon provide insights into Asteraceae paleo-polyploidization history and plant inulin production.</title>
        <authorList>
            <person name="Fan W."/>
            <person name="Wang S."/>
            <person name="Wang H."/>
            <person name="Wang A."/>
            <person name="Jiang F."/>
            <person name="Liu H."/>
            <person name="Zhao H."/>
            <person name="Xu D."/>
            <person name="Zhang Y."/>
        </authorList>
    </citation>
    <scope>NUCLEOTIDE SEQUENCE [LARGE SCALE GENOMIC DNA]</scope>
    <source>
        <strain evidence="2">cv. Yunnan</strain>
        <tissue evidence="1">Leaves</tissue>
    </source>
</reference>
<dbReference type="EMBL" id="CM042021">
    <property type="protein sequence ID" value="KAI3817677.1"/>
    <property type="molecule type" value="Genomic_DNA"/>
</dbReference>
<keyword evidence="2" id="KW-1185">Reference proteome</keyword>
<gene>
    <name evidence="1" type="ORF">L1987_11474</name>
</gene>
<sequence>MSVGPVSHIHSTHGISESGWPLKRKTPGAFEGSLSSFYGAESSSSSQMLVQNPAVDCLSQPPYRGSNLSISGPDSIRNVRRRPGSELEPSQYYHPTITHPANYSVPVHPVNLSAGVTGQEWNVVFLMLLLIMEGPHIQMMVSRLEVARWSDINDPRRETSQFYGVGSSVDTDASHHNPYFRGNLASSSQNPHVSHVQPTRDGHNYHHQRVTPFYRNCPNYCNYNNGGSSSTNEQFPSENFSSQYSRYSAARGWGGGGYSGWRPGTTVERLQPFVDVMDSHGGFEHEAITVEQPSFYHEPINFPDEYQDMRLDIDRMSYEELLALEERIGYVSSGLSEGGMSKCLREKIYCSMDQNHDPCPICLEEYKNGETTGRMKNVGMSIMWIALRSGW</sequence>
<dbReference type="Proteomes" id="UP001056120">
    <property type="component" value="Linkage Group LG04"/>
</dbReference>
<proteinExistence type="predicted"/>
<organism evidence="1 2">
    <name type="scientific">Smallanthus sonchifolius</name>
    <dbReference type="NCBI Taxonomy" id="185202"/>
    <lineage>
        <taxon>Eukaryota</taxon>
        <taxon>Viridiplantae</taxon>
        <taxon>Streptophyta</taxon>
        <taxon>Embryophyta</taxon>
        <taxon>Tracheophyta</taxon>
        <taxon>Spermatophyta</taxon>
        <taxon>Magnoliopsida</taxon>
        <taxon>eudicotyledons</taxon>
        <taxon>Gunneridae</taxon>
        <taxon>Pentapetalae</taxon>
        <taxon>asterids</taxon>
        <taxon>campanulids</taxon>
        <taxon>Asterales</taxon>
        <taxon>Asteraceae</taxon>
        <taxon>Asteroideae</taxon>
        <taxon>Heliantheae alliance</taxon>
        <taxon>Millerieae</taxon>
        <taxon>Smallanthus</taxon>
    </lineage>
</organism>
<evidence type="ECO:0000313" key="2">
    <source>
        <dbReference type="Proteomes" id="UP001056120"/>
    </source>
</evidence>
<name>A0ACB9JEG9_9ASTR</name>